<evidence type="ECO:0000256" key="3">
    <source>
        <dbReference type="HAMAP-Rule" id="MF_01077"/>
    </source>
</evidence>
<dbReference type="Pfam" id="PF17384">
    <property type="entry name" value="DUF150_C"/>
    <property type="match status" value="1"/>
</dbReference>
<organism evidence="6 7">
    <name type="scientific">Leptospirillum ferriphilum YSK</name>
    <dbReference type="NCBI Taxonomy" id="1441628"/>
    <lineage>
        <taxon>Bacteria</taxon>
        <taxon>Pseudomonadati</taxon>
        <taxon>Nitrospirota</taxon>
        <taxon>Nitrospiria</taxon>
        <taxon>Nitrospirales</taxon>
        <taxon>Nitrospiraceae</taxon>
        <taxon>Leptospirillum</taxon>
    </lineage>
</organism>
<comment type="similarity">
    <text evidence="3">Belongs to the RimP family.</text>
</comment>
<dbReference type="InterPro" id="IPR036847">
    <property type="entry name" value="RimP_C_sf"/>
</dbReference>
<dbReference type="EMBL" id="CP007243">
    <property type="protein sequence ID" value="AIA30335.1"/>
    <property type="molecule type" value="Genomic_DNA"/>
</dbReference>
<dbReference type="InterPro" id="IPR028989">
    <property type="entry name" value="RimP_N"/>
</dbReference>
<dbReference type="InterPro" id="IPR028998">
    <property type="entry name" value="RimP_C"/>
</dbReference>
<keyword evidence="1 3" id="KW-0963">Cytoplasm</keyword>
<evidence type="ECO:0000259" key="4">
    <source>
        <dbReference type="Pfam" id="PF02576"/>
    </source>
</evidence>
<dbReference type="SUPFAM" id="SSF75420">
    <property type="entry name" value="YhbC-like, N-terminal domain"/>
    <property type="match status" value="1"/>
</dbReference>
<dbReference type="InterPro" id="IPR003728">
    <property type="entry name" value="Ribosome_maturation_RimP"/>
</dbReference>
<dbReference type="HAMAP" id="MF_01077">
    <property type="entry name" value="RimP"/>
    <property type="match status" value="1"/>
</dbReference>
<dbReference type="Proteomes" id="UP000027059">
    <property type="component" value="Chromosome"/>
</dbReference>
<protein>
    <recommendedName>
        <fullName evidence="3">Ribosome maturation factor RimP</fullName>
    </recommendedName>
</protein>
<dbReference type="PANTHER" id="PTHR33867">
    <property type="entry name" value="RIBOSOME MATURATION FACTOR RIMP"/>
    <property type="match status" value="1"/>
</dbReference>
<dbReference type="KEGG" id="lfp:Y981_04815"/>
<dbReference type="SUPFAM" id="SSF74942">
    <property type="entry name" value="YhbC-like, C-terminal domain"/>
    <property type="match status" value="1"/>
</dbReference>
<sequence>MISSLDFRMRFEKELDHILTPLGLSLHDLVLPGKSGGVFKVFVDHPQGVGLDQLEAVSRRISDLLDVLDPFPGKYRLEVSSPGLDRVLRIPEDLLLHVGKHIKVKMKEPFQGQRVFRGTIGSLEAGVLLISSVEGKKQLKHSIPLDLVAEVRAEFWLDALSDNSRNPDAGPGPTH</sequence>
<keyword evidence="2 3" id="KW-0690">Ribosome biogenesis</keyword>
<dbReference type="CDD" id="cd01734">
    <property type="entry name" value="YlxS_C"/>
    <property type="match status" value="1"/>
</dbReference>
<dbReference type="InterPro" id="IPR035956">
    <property type="entry name" value="RimP_N_sf"/>
</dbReference>
<dbReference type="GO" id="GO:0006412">
    <property type="term" value="P:translation"/>
    <property type="evidence" value="ECO:0007669"/>
    <property type="project" value="TreeGrafter"/>
</dbReference>
<dbReference type="GO" id="GO:0000028">
    <property type="term" value="P:ribosomal small subunit assembly"/>
    <property type="evidence" value="ECO:0007669"/>
    <property type="project" value="TreeGrafter"/>
</dbReference>
<name>A0A059XTG1_9BACT</name>
<evidence type="ECO:0000256" key="1">
    <source>
        <dbReference type="ARBA" id="ARBA00022490"/>
    </source>
</evidence>
<dbReference type="Gene3D" id="3.30.300.70">
    <property type="entry name" value="RimP-like superfamily, N-terminal"/>
    <property type="match status" value="1"/>
</dbReference>
<reference evidence="6 7" key="2">
    <citation type="journal article" date="2015" name="Biomed. Res. Int.">
        <title>Effects of Arsenite Resistance on the Growth and Functional Gene Expression of Leptospirillum ferriphilum and Acidithiobacillus thiooxidans in Pure Culture and Coculture.</title>
        <authorList>
            <person name="Jiang H."/>
            <person name="Liang Y."/>
            <person name="Yin H."/>
            <person name="Xiao Y."/>
            <person name="Guo X."/>
            <person name="Xu Y."/>
            <person name="Hu Q."/>
            <person name="Liu H."/>
            <person name="Liu X."/>
        </authorList>
    </citation>
    <scope>NUCLEOTIDE SEQUENCE [LARGE SCALE GENOMIC DNA]</scope>
    <source>
        <strain evidence="6 7">YSK</strain>
    </source>
</reference>
<feature type="domain" description="Ribosome maturation factor RimP N-terminal" evidence="4">
    <location>
        <begin position="17"/>
        <end position="85"/>
    </location>
</feature>
<evidence type="ECO:0000313" key="7">
    <source>
        <dbReference type="Proteomes" id="UP000027059"/>
    </source>
</evidence>
<dbReference type="Pfam" id="PF02576">
    <property type="entry name" value="RimP_N"/>
    <property type="match status" value="1"/>
</dbReference>
<gene>
    <name evidence="3" type="primary">rimP</name>
    <name evidence="6" type="ORF">Y981_04815</name>
</gene>
<comment type="function">
    <text evidence="3">Required for maturation of 30S ribosomal subunits.</text>
</comment>
<evidence type="ECO:0000259" key="5">
    <source>
        <dbReference type="Pfam" id="PF17384"/>
    </source>
</evidence>
<dbReference type="HOGENOM" id="CLU_070525_1_1_0"/>
<accession>A0A059XTG1</accession>
<comment type="subcellular location">
    <subcellularLocation>
        <location evidence="3">Cytoplasm</location>
    </subcellularLocation>
</comment>
<evidence type="ECO:0000313" key="6">
    <source>
        <dbReference type="EMBL" id="AIA30335.1"/>
    </source>
</evidence>
<dbReference type="Gene3D" id="2.30.30.180">
    <property type="entry name" value="Ribosome maturation factor RimP, C-terminal domain"/>
    <property type="match status" value="1"/>
</dbReference>
<evidence type="ECO:0000256" key="2">
    <source>
        <dbReference type="ARBA" id="ARBA00022517"/>
    </source>
</evidence>
<proteinExistence type="inferred from homology"/>
<keyword evidence="7" id="KW-1185">Reference proteome</keyword>
<reference evidence="7" key="1">
    <citation type="submission" date="2014-02" db="EMBL/GenBank/DDBJ databases">
        <title>Complete genome sequence and comparative genomic analysis of the nitrogen-fixing bacterium Leptospirillum ferriphilum YSK.</title>
        <authorList>
            <person name="Guo X."/>
            <person name="Yin H."/>
            <person name="Liang Y."/>
            <person name="Hu Q."/>
            <person name="Ma L."/>
            <person name="Xiao Y."/>
            <person name="Zhang X."/>
            <person name="Qiu G."/>
            <person name="Liu X."/>
        </authorList>
    </citation>
    <scope>NUCLEOTIDE SEQUENCE [LARGE SCALE GENOMIC DNA]</scope>
    <source>
        <strain evidence="7">YSK</strain>
    </source>
</reference>
<dbReference type="AlphaFoldDB" id="A0A059XTG1"/>
<dbReference type="PANTHER" id="PTHR33867:SF1">
    <property type="entry name" value="RIBOSOME MATURATION FACTOR RIMP"/>
    <property type="match status" value="1"/>
</dbReference>
<feature type="domain" description="Ribosome maturation factor RimP C-terminal" evidence="5">
    <location>
        <begin position="88"/>
        <end position="153"/>
    </location>
</feature>
<dbReference type="GO" id="GO:0005829">
    <property type="term" value="C:cytosol"/>
    <property type="evidence" value="ECO:0007669"/>
    <property type="project" value="TreeGrafter"/>
</dbReference>